<comment type="similarity">
    <text evidence="2">Belongs to the cytochrome P450 family.</text>
</comment>
<organism evidence="11 12">
    <name type="scientific">Fusarium longipes</name>
    <dbReference type="NCBI Taxonomy" id="694270"/>
    <lineage>
        <taxon>Eukaryota</taxon>
        <taxon>Fungi</taxon>
        <taxon>Dikarya</taxon>
        <taxon>Ascomycota</taxon>
        <taxon>Pezizomycotina</taxon>
        <taxon>Sordariomycetes</taxon>
        <taxon>Hypocreomycetidae</taxon>
        <taxon>Hypocreales</taxon>
        <taxon>Nectriaceae</taxon>
        <taxon>Fusarium</taxon>
    </lineage>
</organism>
<evidence type="ECO:0000313" key="12">
    <source>
        <dbReference type="Proteomes" id="UP000266234"/>
    </source>
</evidence>
<dbReference type="PRINTS" id="PR00465">
    <property type="entry name" value="EP450IV"/>
</dbReference>
<dbReference type="InterPro" id="IPR001128">
    <property type="entry name" value="Cyt_P450"/>
</dbReference>
<keyword evidence="10" id="KW-0812">Transmembrane</keyword>
<dbReference type="GO" id="GO:0005506">
    <property type="term" value="F:iron ion binding"/>
    <property type="evidence" value="ECO:0007669"/>
    <property type="project" value="InterPro"/>
</dbReference>
<feature type="transmembrane region" description="Helical" evidence="10">
    <location>
        <begin position="215"/>
        <end position="236"/>
    </location>
</feature>
<dbReference type="Pfam" id="PF00067">
    <property type="entry name" value="p450"/>
    <property type="match status" value="1"/>
</dbReference>
<sequence length="833" mass="95072">MASIKPSTASLIPDWIYHPPVTNSSSSSPAMGLFVFTVGFIVFLGWIISHVQKTQKKLAWLTNGTNTLLQKCTPGFKPFTVTTHGGERIVVPYSFMDTIRKTKALCFRKAISEDFPTHLYGWDTFSMVDHPAEILQKVITKYLTKHLNVVTQPLSEETTFAINHIYGDAPEWQSIKAYDSLLDLVARLSTRVFVGDELCRNEAWLRVSKDYTTTAFAGAGMLSTVPFVIQPIWNLLNPTCRKLRSDFIEATRIVQSITEKRRMLKQEATSRGQPVPIFNDMIEWASEASNGMPYDAAKFQLTVSMAAIHTTTDNLTKTLLLLAGRPQYVEDLRKEMIQVLKEHGWKKLALYNMKLLDSTIKETQRLYPTDKLMLRRKALDNLTLEGVKIQKGQHVNVDNSHLMNPDLYPDPETYDIYRFKKQREQPGLENKAQFVSTSIDNLGFGHGTFSCPGRFFASNELKIALTHLLLRFDWKVAEGETYKPLTPSTSIMTDPDTKIFYKKREFLLKYKNAVPDLEKPSTKQSNTPTSQKRALPERESRYPKRHTSGVKYHESFDEPEAASSRPRKTDEKSDPSYTQDPVDRSDKEKDKCRLRDAFQCVLQHTVEGEVTHIIPFSWNKDEKAIKTTSSVCWGLEPFFSEQVCVELENLLANPAEPGSSDRVWNMLYMNRQLHYWWSLAFFGLCCLGTRPHEEQPDDSTSANDPEDNAKEALWDVEVQFNWLPRRWGKPDDKITLKGEDNGFKEMPKNVIEHQRNGSPVLNHPSGGRIAASRVDTHQPIHSGHQFTLIMPLDDAMKSKMMLDLQWALIQIGAVSGGAEYPELLPDHPDWDEE</sequence>
<keyword evidence="3 8" id="KW-0349">Heme</keyword>
<evidence type="ECO:0000256" key="9">
    <source>
        <dbReference type="SAM" id="MobiDB-lite"/>
    </source>
</evidence>
<evidence type="ECO:0000256" key="6">
    <source>
        <dbReference type="ARBA" id="ARBA00023004"/>
    </source>
</evidence>
<dbReference type="Gene3D" id="1.10.630.10">
    <property type="entry name" value="Cytochrome P450"/>
    <property type="match status" value="1"/>
</dbReference>
<evidence type="ECO:0000256" key="3">
    <source>
        <dbReference type="ARBA" id="ARBA00022617"/>
    </source>
</evidence>
<dbReference type="OrthoDB" id="1844152at2759"/>
<evidence type="ECO:0000256" key="5">
    <source>
        <dbReference type="ARBA" id="ARBA00023002"/>
    </source>
</evidence>
<feature type="binding site" description="axial binding residue" evidence="8">
    <location>
        <position position="451"/>
    </location>
    <ligand>
        <name>heme</name>
        <dbReference type="ChEBI" id="CHEBI:30413"/>
    </ligand>
    <ligandPart>
        <name>Fe</name>
        <dbReference type="ChEBI" id="CHEBI:18248"/>
    </ligandPart>
</feature>
<dbReference type="AlphaFoldDB" id="A0A395S7L6"/>
<keyword evidence="12" id="KW-1185">Reference proteome</keyword>
<dbReference type="GO" id="GO:0020037">
    <property type="term" value="F:heme binding"/>
    <property type="evidence" value="ECO:0007669"/>
    <property type="project" value="InterPro"/>
</dbReference>
<dbReference type="InterPro" id="IPR036396">
    <property type="entry name" value="Cyt_P450_sf"/>
</dbReference>
<keyword evidence="5" id="KW-0560">Oxidoreductase</keyword>
<dbReference type="PANTHER" id="PTHR46206:SF2">
    <property type="entry name" value="CYTOCHROME P450 MONOOXYGENASE AUSG-RELATED"/>
    <property type="match status" value="1"/>
</dbReference>
<evidence type="ECO:0000256" key="4">
    <source>
        <dbReference type="ARBA" id="ARBA00022723"/>
    </source>
</evidence>
<dbReference type="PRINTS" id="PR00385">
    <property type="entry name" value="P450"/>
</dbReference>
<accession>A0A395S7L6</accession>
<feature type="transmembrane region" description="Helical" evidence="10">
    <location>
        <begin position="30"/>
        <end position="48"/>
    </location>
</feature>
<gene>
    <name evidence="11" type="ORF">FLONG3_8169</name>
</gene>
<proteinExistence type="inferred from homology"/>
<dbReference type="GO" id="GO:0004497">
    <property type="term" value="F:monooxygenase activity"/>
    <property type="evidence" value="ECO:0007669"/>
    <property type="project" value="UniProtKB-KW"/>
</dbReference>
<feature type="region of interest" description="Disordered" evidence="9">
    <location>
        <begin position="517"/>
        <end position="588"/>
    </location>
</feature>
<keyword evidence="7" id="KW-0503">Monooxygenase</keyword>
<evidence type="ECO:0000256" key="7">
    <source>
        <dbReference type="ARBA" id="ARBA00023033"/>
    </source>
</evidence>
<dbReference type="STRING" id="694270.A0A395S7L6"/>
<dbReference type="PANTHER" id="PTHR46206">
    <property type="entry name" value="CYTOCHROME P450"/>
    <property type="match status" value="1"/>
</dbReference>
<protein>
    <submittedName>
        <fullName evidence="11">Ent-kaurene oxidase</fullName>
    </submittedName>
</protein>
<evidence type="ECO:0000256" key="8">
    <source>
        <dbReference type="PIRSR" id="PIRSR602403-1"/>
    </source>
</evidence>
<dbReference type="InterPro" id="IPR002403">
    <property type="entry name" value="Cyt_P450_E_grp-IV"/>
</dbReference>
<keyword evidence="4 8" id="KW-0479">Metal-binding</keyword>
<dbReference type="SUPFAM" id="SSF48264">
    <property type="entry name" value="Cytochrome P450"/>
    <property type="match status" value="1"/>
</dbReference>
<name>A0A395S7L6_9HYPO</name>
<comment type="cofactor">
    <cofactor evidence="1 8">
        <name>heme</name>
        <dbReference type="ChEBI" id="CHEBI:30413"/>
    </cofactor>
</comment>
<reference evidence="11 12" key="1">
    <citation type="journal article" date="2018" name="PLoS Pathog.">
        <title>Evolution of structural diversity of trichothecenes, a family of toxins produced by plant pathogenic and entomopathogenic fungi.</title>
        <authorList>
            <person name="Proctor R.H."/>
            <person name="McCormick S.P."/>
            <person name="Kim H.S."/>
            <person name="Cardoza R.E."/>
            <person name="Stanley A.M."/>
            <person name="Lindo L."/>
            <person name="Kelly A."/>
            <person name="Brown D.W."/>
            <person name="Lee T."/>
            <person name="Vaughan M.M."/>
            <person name="Alexander N.J."/>
            <person name="Busman M."/>
            <person name="Gutierrez S."/>
        </authorList>
    </citation>
    <scope>NUCLEOTIDE SEQUENCE [LARGE SCALE GENOMIC DNA]</scope>
    <source>
        <strain evidence="11 12">NRRL 20695</strain>
    </source>
</reference>
<dbReference type="EMBL" id="PXOG01000194">
    <property type="protein sequence ID" value="RGP68396.1"/>
    <property type="molecule type" value="Genomic_DNA"/>
</dbReference>
<evidence type="ECO:0000256" key="1">
    <source>
        <dbReference type="ARBA" id="ARBA00001971"/>
    </source>
</evidence>
<keyword evidence="10" id="KW-1133">Transmembrane helix</keyword>
<evidence type="ECO:0000256" key="10">
    <source>
        <dbReference type="SAM" id="Phobius"/>
    </source>
</evidence>
<dbReference type="CDD" id="cd11041">
    <property type="entry name" value="CYP503A1-like"/>
    <property type="match status" value="1"/>
</dbReference>
<keyword evidence="6 8" id="KW-0408">Iron</keyword>
<dbReference type="Proteomes" id="UP000266234">
    <property type="component" value="Unassembled WGS sequence"/>
</dbReference>
<keyword evidence="10" id="KW-0472">Membrane</keyword>
<feature type="compositionally biased region" description="Polar residues" evidence="9">
    <location>
        <begin position="522"/>
        <end position="532"/>
    </location>
</feature>
<evidence type="ECO:0000256" key="2">
    <source>
        <dbReference type="ARBA" id="ARBA00010617"/>
    </source>
</evidence>
<evidence type="ECO:0000313" key="11">
    <source>
        <dbReference type="EMBL" id="RGP68396.1"/>
    </source>
</evidence>
<comment type="caution">
    <text evidence="11">The sequence shown here is derived from an EMBL/GenBank/DDBJ whole genome shotgun (WGS) entry which is preliminary data.</text>
</comment>
<dbReference type="GO" id="GO:0016705">
    <property type="term" value="F:oxidoreductase activity, acting on paired donors, with incorporation or reduction of molecular oxygen"/>
    <property type="evidence" value="ECO:0007669"/>
    <property type="project" value="InterPro"/>
</dbReference>